<dbReference type="Proteomes" id="UP001432027">
    <property type="component" value="Unassembled WGS sequence"/>
</dbReference>
<dbReference type="PROSITE" id="PS01007">
    <property type="entry name" value="TRANSPOSASE_MUTATOR"/>
    <property type="match status" value="1"/>
</dbReference>
<accession>A0AAV5U8T7</accession>
<evidence type="ECO:0000313" key="4">
    <source>
        <dbReference type="EMBL" id="GMT02595.1"/>
    </source>
</evidence>
<comment type="caution">
    <text evidence="4">The sequence shown here is derived from an EMBL/GenBank/DDBJ whole genome shotgun (WGS) entry which is preliminary data.</text>
</comment>
<dbReference type="InterPro" id="IPR001207">
    <property type="entry name" value="Transposase_mutator"/>
</dbReference>
<dbReference type="EMBL" id="BTSX01000005">
    <property type="protein sequence ID" value="GMT02595.1"/>
    <property type="molecule type" value="Genomic_DNA"/>
</dbReference>
<reference evidence="4" key="1">
    <citation type="submission" date="2023-10" db="EMBL/GenBank/DDBJ databases">
        <title>Genome assembly of Pristionchus species.</title>
        <authorList>
            <person name="Yoshida K."/>
            <person name="Sommer R.J."/>
        </authorList>
    </citation>
    <scope>NUCLEOTIDE SEQUENCE</scope>
    <source>
        <strain evidence="4">RS0144</strain>
    </source>
</reference>
<evidence type="ECO:0000256" key="3">
    <source>
        <dbReference type="ARBA" id="ARBA00023172"/>
    </source>
</evidence>
<protein>
    <recommendedName>
        <fullName evidence="6">MULE transposase domain-containing protein</fullName>
    </recommendedName>
</protein>
<gene>
    <name evidence="4" type="ORF">PENTCL1PPCAC_24769</name>
</gene>
<evidence type="ECO:0000313" key="5">
    <source>
        <dbReference type="Proteomes" id="UP001432027"/>
    </source>
</evidence>
<proteinExistence type="predicted"/>
<sequence>DEKCRPAVVLSTKIAKDFSVKNSECAADGHLKNPSRAYMECNAMIARREGIANLVLPGDVDEVLDLYSGGKNKNKRKRQISLDVKKATGVSRVEEYDKIDDNDIQILGLSETCRISDPSDSKRIYMAARRTFVLAIQLGIEALLVDGNFGFTPITTCTKKRAYQLFTVRVCCRNTSFLLMAALLPTKAASEYILLFESMLSIFSDLNFSLRGVRVVSDWETGIIKDIRTALPMVAHQGCSFHALKCINNKISSFGLNAFAKSYPVVRIWFNRIRASIFLPRIYIDQCDLLTIPVSNVHPAYTASHNFLDYFRSEWMAHPETMLSKYMVDRHRTTNLVESWHRALISWFHGHHPPLMELVNFLMNTELDDNIAMKHYRDNGSSFELEEEDENRSIETLSPMIEFDSIVDERVPTHAEILSFLDKMTKFCHEKLN</sequence>
<dbReference type="GO" id="GO:0003677">
    <property type="term" value="F:DNA binding"/>
    <property type="evidence" value="ECO:0007669"/>
    <property type="project" value="UniProtKB-KW"/>
</dbReference>
<organism evidence="4 5">
    <name type="scientific">Pristionchus entomophagus</name>
    <dbReference type="NCBI Taxonomy" id="358040"/>
    <lineage>
        <taxon>Eukaryota</taxon>
        <taxon>Metazoa</taxon>
        <taxon>Ecdysozoa</taxon>
        <taxon>Nematoda</taxon>
        <taxon>Chromadorea</taxon>
        <taxon>Rhabditida</taxon>
        <taxon>Rhabditina</taxon>
        <taxon>Diplogasteromorpha</taxon>
        <taxon>Diplogasteroidea</taxon>
        <taxon>Neodiplogasteridae</taxon>
        <taxon>Pristionchus</taxon>
    </lineage>
</organism>
<dbReference type="GO" id="GO:0004803">
    <property type="term" value="F:transposase activity"/>
    <property type="evidence" value="ECO:0007669"/>
    <property type="project" value="InterPro"/>
</dbReference>
<keyword evidence="3" id="KW-0233">DNA recombination</keyword>
<keyword evidence="5" id="KW-1185">Reference proteome</keyword>
<keyword evidence="2" id="KW-0238">DNA-binding</keyword>
<dbReference type="GO" id="GO:0006313">
    <property type="term" value="P:DNA transposition"/>
    <property type="evidence" value="ECO:0007669"/>
    <property type="project" value="InterPro"/>
</dbReference>
<feature type="non-terminal residue" evidence="4">
    <location>
        <position position="1"/>
    </location>
</feature>
<keyword evidence="1" id="KW-0815">Transposition</keyword>
<dbReference type="AlphaFoldDB" id="A0AAV5U8T7"/>
<name>A0AAV5U8T7_9BILA</name>
<evidence type="ECO:0000256" key="1">
    <source>
        <dbReference type="ARBA" id="ARBA00022578"/>
    </source>
</evidence>
<evidence type="ECO:0008006" key="6">
    <source>
        <dbReference type="Google" id="ProtNLM"/>
    </source>
</evidence>
<evidence type="ECO:0000256" key="2">
    <source>
        <dbReference type="ARBA" id="ARBA00023125"/>
    </source>
</evidence>